<protein>
    <submittedName>
        <fullName evidence="1">Uncharacterized protein</fullName>
    </submittedName>
</protein>
<accession>A0A873WD53</accession>
<dbReference type="Proteomes" id="UP000662782">
    <property type="component" value="Segment"/>
</dbReference>
<gene>
    <name evidence="1" type="ORF">CPT_Miami_272</name>
</gene>
<evidence type="ECO:0000313" key="1">
    <source>
        <dbReference type="EMBL" id="QPB09367.1"/>
    </source>
</evidence>
<evidence type="ECO:0000313" key="2">
    <source>
        <dbReference type="Proteomes" id="UP000662782"/>
    </source>
</evidence>
<dbReference type="EMBL" id="MT701590">
    <property type="protein sequence ID" value="QPB09367.1"/>
    <property type="molecule type" value="Genomic_DNA"/>
</dbReference>
<sequence>MIKTTRVVKTLSFREYHSVILNVDSNVATAERLLLKEALIEHGYQIDDGLPESYPYYPESLREFRDMLKTSIGHMTLGIPTNAKVEYISPTLGLFNIIFTY</sequence>
<organism evidence="1 2">
    <name type="scientific">Klebsiella phage Miami</name>
    <dbReference type="NCBI Taxonomy" id="2767581"/>
    <lineage>
        <taxon>Viruses</taxon>
        <taxon>Duplodnaviria</taxon>
        <taxon>Heunggongvirae</taxon>
        <taxon>Uroviricota</taxon>
        <taxon>Caudoviricetes</taxon>
        <taxon>Chimalliviridae</taxon>
        <taxon>Miamivirus</taxon>
        <taxon>Miamivirus miami</taxon>
    </lineage>
</organism>
<reference evidence="1 2" key="1">
    <citation type="submission" date="2020-07" db="EMBL/GenBank/DDBJ databases">
        <title>Complete genome sequence of Klebsiella pneumoniae phage Miami.</title>
        <authorList>
            <person name="Mora D.A."/>
            <person name="Lessor L."/>
            <person name="Gill J."/>
            <person name="Liu M."/>
        </authorList>
    </citation>
    <scope>NUCLEOTIDE SEQUENCE [LARGE SCALE GENOMIC DNA]</scope>
</reference>
<proteinExistence type="predicted"/>
<keyword evidence="2" id="KW-1185">Reference proteome</keyword>
<name>A0A873WD53_9CAUD</name>